<feature type="transmembrane region" description="Helical" evidence="1">
    <location>
        <begin position="45"/>
        <end position="67"/>
    </location>
</feature>
<dbReference type="InterPro" id="IPR009937">
    <property type="entry name" value="Phage_holin_3_6"/>
</dbReference>
<evidence type="ECO:0000256" key="1">
    <source>
        <dbReference type="SAM" id="Phobius"/>
    </source>
</evidence>
<gene>
    <name evidence="2" type="ORF">FE263_20610</name>
</gene>
<comment type="caution">
    <text evidence="2">The sequence shown here is derived from an EMBL/GenBank/DDBJ whole genome shotgun (WGS) entry which is preliminary data.</text>
</comment>
<keyword evidence="3" id="KW-1185">Reference proteome</keyword>
<dbReference type="AlphaFoldDB" id="A0A5R9J2Q4"/>
<evidence type="ECO:0000313" key="3">
    <source>
        <dbReference type="Proteomes" id="UP000305654"/>
    </source>
</evidence>
<keyword evidence="1" id="KW-1133">Transmembrane helix</keyword>
<organism evidence="2 3">
    <name type="scientific">Lichenicoccus roseus</name>
    <dbReference type="NCBI Taxonomy" id="2683649"/>
    <lineage>
        <taxon>Bacteria</taxon>
        <taxon>Pseudomonadati</taxon>
        <taxon>Pseudomonadota</taxon>
        <taxon>Alphaproteobacteria</taxon>
        <taxon>Acetobacterales</taxon>
        <taxon>Acetobacteraceae</taxon>
        <taxon>Lichenicoccus</taxon>
    </lineage>
</organism>
<evidence type="ECO:0000313" key="2">
    <source>
        <dbReference type="EMBL" id="TLU70767.1"/>
    </source>
</evidence>
<name>A0A5R9J2Q4_9PROT</name>
<dbReference type="OrthoDB" id="9971108at2"/>
<dbReference type="Pfam" id="PF07332">
    <property type="entry name" value="Phage_holin_3_6"/>
    <property type="match status" value="1"/>
</dbReference>
<dbReference type="EMBL" id="VCDI01000011">
    <property type="protein sequence ID" value="TLU70767.1"/>
    <property type="molecule type" value="Genomic_DNA"/>
</dbReference>
<dbReference type="RefSeq" id="WP_138327927.1">
    <property type="nucleotide sequence ID" value="NZ_VCDI01000011.1"/>
</dbReference>
<feature type="transmembrane region" description="Helical" evidence="1">
    <location>
        <begin position="73"/>
        <end position="99"/>
    </location>
</feature>
<proteinExistence type="predicted"/>
<dbReference type="Proteomes" id="UP000305654">
    <property type="component" value="Unassembled WGS sequence"/>
</dbReference>
<keyword evidence="1" id="KW-0812">Transmembrane</keyword>
<reference evidence="2 3" key="1">
    <citation type="submission" date="2019-05" db="EMBL/GenBank/DDBJ databases">
        <authorList>
            <person name="Pankratov T."/>
            <person name="Grouzdev D."/>
        </authorList>
    </citation>
    <scope>NUCLEOTIDE SEQUENCE [LARGE SCALE GENOMIC DNA]</scope>
    <source>
        <strain evidence="2 3">KEBCLARHB70R</strain>
    </source>
</reference>
<accession>A0A5R9J2Q4</accession>
<protein>
    <submittedName>
        <fullName evidence="2">Phage holin family protein</fullName>
    </submittedName>
</protein>
<keyword evidence="1" id="KW-0472">Membrane</keyword>
<sequence>MSSTDTAGSYRLAPALGSVAADLRQLLGGEMRLARAELDQKLHRVILAAVFLVGGALVAFAGLVVALQGLAAALALVLPTWAALLIVGFGIVIVGGLFARSGLAMLSLKTLIPGHLATSLAKDVRVLKEHI</sequence>